<dbReference type="Gene3D" id="2.40.70.10">
    <property type="entry name" value="Acid Proteases"/>
    <property type="match status" value="2"/>
</dbReference>
<feature type="domain" description="Peptidase A1" evidence="5">
    <location>
        <begin position="77"/>
        <end position="396"/>
    </location>
</feature>
<dbReference type="InterPro" id="IPR033121">
    <property type="entry name" value="PEPTIDASE_A1"/>
</dbReference>
<keyword evidence="3" id="KW-1015">Disulfide bond</keyword>
<dbReference type="InterPro" id="IPR021109">
    <property type="entry name" value="Peptidase_aspartic_dom_sf"/>
</dbReference>
<dbReference type="PRINTS" id="PR00792">
    <property type="entry name" value="PEPSIN"/>
</dbReference>
<protein>
    <recommendedName>
        <fullName evidence="5">Peptidase A1 domain-containing protein</fullName>
    </recommendedName>
</protein>
<dbReference type="PANTHER" id="PTHR47966">
    <property type="entry name" value="BETA-SITE APP-CLEAVING ENZYME, ISOFORM A-RELATED"/>
    <property type="match status" value="1"/>
</dbReference>
<feature type="active site" evidence="2">
    <location>
        <position position="95"/>
    </location>
</feature>
<dbReference type="Proteomes" id="UP001378592">
    <property type="component" value="Unassembled WGS sequence"/>
</dbReference>
<evidence type="ECO:0000256" key="3">
    <source>
        <dbReference type="PIRSR" id="PIRSR601461-2"/>
    </source>
</evidence>
<dbReference type="EMBL" id="JAZDUA010000076">
    <property type="protein sequence ID" value="KAK7869324.1"/>
    <property type="molecule type" value="Genomic_DNA"/>
</dbReference>
<dbReference type="GO" id="GO:0006508">
    <property type="term" value="P:proteolysis"/>
    <property type="evidence" value="ECO:0007669"/>
    <property type="project" value="InterPro"/>
</dbReference>
<evidence type="ECO:0000256" key="2">
    <source>
        <dbReference type="PIRSR" id="PIRSR601461-1"/>
    </source>
</evidence>
<dbReference type="SUPFAM" id="SSF50630">
    <property type="entry name" value="Acid proteases"/>
    <property type="match status" value="1"/>
</dbReference>
<keyword evidence="4" id="KW-0812">Transmembrane</keyword>
<comment type="caution">
    <text evidence="6">The sequence shown here is derived from an EMBL/GenBank/DDBJ whole genome shotgun (WGS) entry which is preliminary data.</text>
</comment>
<accession>A0AAN9ZBN2</accession>
<evidence type="ECO:0000256" key="1">
    <source>
        <dbReference type="ARBA" id="ARBA00007447"/>
    </source>
</evidence>
<feature type="transmembrane region" description="Helical" evidence="4">
    <location>
        <begin position="12"/>
        <end position="30"/>
    </location>
</feature>
<sequence>MLQNSKMKFLPLYVTILVPVTLCQLISIPLHRMKSTRQLMAEVGTDLSDLEYFLKSKPKPHRTNDSVALFKYMDSEFYGIAQFGHPGQPFKMVFDTTWGNTWVPSSKCSWLSPPCFLHKKYNSKASSTYYPNGTTFKIDFGSTGILKGFLSTDEFNIAHTTVKNITFAEAVNIPMTFAMSKADGVLGLGFSSISVDGVTPIFYSLLQQGAIAQPVFSFYFNRDHTSERGGNLILGGSEAKHYNGSFTYFTVTERGYWKIKMDRMEVDTGKKTVGECVSGCDVILDTSTITIRVPNKTAKKLNDLFDATSEWLGRTRVPCNLIPKFPPLSFVFAEKYFIVESHVYIQKVNVLGVTFCLSPFVAWDFNSTRETWVIGGAFMSQYYTEFDLGKNRVGFALAR</sequence>
<reference evidence="6 7" key="1">
    <citation type="submission" date="2024-03" db="EMBL/GenBank/DDBJ databases">
        <title>The genome assembly and annotation of the cricket Gryllus longicercus Weissman &amp; Gray.</title>
        <authorList>
            <person name="Szrajer S."/>
            <person name="Gray D."/>
            <person name="Ylla G."/>
        </authorList>
    </citation>
    <scope>NUCLEOTIDE SEQUENCE [LARGE SCALE GENOMIC DNA]</scope>
    <source>
        <strain evidence="6">DAG 2021-001</strain>
        <tissue evidence="6">Whole body minus gut</tissue>
    </source>
</reference>
<feature type="disulfide bond" evidence="3">
    <location>
        <begin position="319"/>
        <end position="356"/>
    </location>
</feature>
<dbReference type="GO" id="GO:0004190">
    <property type="term" value="F:aspartic-type endopeptidase activity"/>
    <property type="evidence" value="ECO:0007669"/>
    <property type="project" value="InterPro"/>
</dbReference>
<evidence type="ECO:0000313" key="7">
    <source>
        <dbReference type="Proteomes" id="UP001378592"/>
    </source>
</evidence>
<keyword evidence="4" id="KW-0472">Membrane</keyword>
<evidence type="ECO:0000259" key="5">
    <source>
        <dbReference type="PROSITE" id="PS51767"/>
    </source>
</evidence>
<comment type="similarity">
    <text evidence="1">Belongs to the peptidase A1 family.</text>
</comment>
<keyword evidence="7" id="KW-1185">Reference proteome</keyword>
<evidence type="ECO:0000256" key="4">
    <source>
        <dbReference type="SAM" id="Phobius"/>
    </source>
</evidence>
<feature type="disulfide bond" evidence="3">
    <location>
        <begin position="108"/>
        <end position="115"/>
    </location>
</feature>
<dbReference type="FunFam" id="2.40.70.10:FF:000044">
    <property type="entry name" value="Lysosomal aspartic protease"/>
    <property type="match status" value="1"/>
</dbReference>
<name>A0AAN9ZBN2_9ORTH</name>
<dbReference type="FunFam" id="2.40.70.10:FF:000008">
    <property type="entry name" value="Cathepsin D"/>
    <property type="match status" value="1"/>
</dbReference>
<feature type="active site" evidence="2">
    <location>
        <position position="285"/>
    </location>
</feature>
<gene>
    <name evidence="6" type="ORF">R5R35_012885</name>
</gene>
<keyword evidence="4" id="KW-1133">Transmembrane helix</keyword>
<dbReference type="GO" id="GO:0005764">
    <property type="term" value="C:lysosome"/>
    <property type="evidence" value="ECO:0007669"/>
    <property type="project" value="TreeGrafter"/>
</dbReference>
<proteinExistence type="inferred from homology"/>
<organism evidence="6 7">
    <name type="scientific">Gryllus longicercus</name>
    <dbReference type="NCBI Taxonomy" id="2509291"/>
    <lineage>
        <taxon>Eukaryota</taxon>
        <taxon>Metazoa</taxon>
        <taxon>Ecdysozoa</taxon>
        <taxon>Arthropoda</taxon>
        <taxon>Hexapoda</taxon>
        <taxon>Insecta</taxon>
        <taxon>Pterygota</taxon>
        <taxon>Neoptera</taxon>
        <taxon>Polyneoptera</taxon>
        <taxon>Orthoptera</taxon>
        <taxon>Ensifera</taxon>
        <taxon>Gryllidea</taxon>
        <taxon>Grylloidea</taxon>
        <taxon>Gryllidae</taxon>
        <taxon>Gryllinae</taxon>
        <taxon>Gryllus</taxon>
    </lineage>
</organism>
<dbReference type="InterPro" id="IPR001461">
    <property type="entry name" value="Aspartic_peptidase_A1"/>
</dbReference>
<dbReference type="PROSITE" id="PS51767">
    <property type="entry name" value="PEPTIDASE_A1"/>
    <property type="match status" value="1"/>
</dbReference>
<evidence type="ECO:0000313" key="6">
    <source>
        <dbReference type="EMBL" id="KAK7869324.1"/>
    </source>
</evidence>
<dbReference type="PANTHER" id="PTHR47966:SF51">
    <property type="entry name" value="BETA-SITE APP-CLEAVING ENZYME, ISOFORM A-RELATED"/>
    <property type="match status" value="1"/>
</dbReference>
<dbReference type="AlphaFoldDB" id="A0AAN9ZBN2"/>
<dbReference type="Pfam" id="PF00026">
    <property type="entry name" value="Asp"/>
    <property type="match status" value="1"/>
</dbReference>